<proteinExistence type="predicted"/>
<feature type="non-terminal residue" evidence="1">
    <location>
        <position position="1"/>
    </location>
</feature>
<comment type="caution">
    <text evidence="1">The sequence shown here is derived from an EMBL/GenBank/DDBJ whole genome shotgun (WGS) entry which is preliminary data.</text>
</comment>
<name>X1P109_9ZZZZ</name>
<gene>
    <name evidence="1" type="ORF">S06H3_51416</name>
</gene>
<sequence>VQALVMIINADFLAAEITQQSSDLGTLCNGVRDVFTIPVKPFVTAGIATDSLCRFEYDDPTLKLHCRIVLV</sequence>
<protein>
    <submittedName>
        <fullName evidence="1">Uncharacterized protein</fullName>
    </submittedName>
</protein>
<dbReference type="AlphaFoldDB" id="X1P109"/>
<reference evidence="1" key="1">
    <citation type="journal article" date="2014" name="Front. Microbiol.">
        <title>High frequency of phylogenetically diverse reductive dehalogenase-homologous genes in deep subseafloor sedimentary metagenomes.</title>
        <authorList>
            <person name="Kawai M."/>
            <person name="Futagami T."/>
            <person name="Toyoda A."/>
            <person name="Takaki Y."/>
            <person name="Nishi S."/>
            <person name="Hori S."/>
            <person name="Arai W."/>
            <person name="Tsubouchi T."/>
            <person name="Morono Y."/>
            <person name="Uchiyama I."/>
            <person name="Ito T."/>
            <person name="Fujiyama A."/>
            <person name="Inagaki F."/>
            <person name="Takami H."/>
        </authorList>
    </citation>
    <scope>NUCLEOTIDE SEQUENCE</scope>
    <source>
        <strain evidence="1">Expedition CK06-06</strain>
    </source>
</reference>
<dbReference type="EMBL" id="BARV01032623">
    <property type="protein sequence ID" value="GAI36136.1"/>
    <property type="molecule type" value="Genomic_DNA"/>
</dbReference>
<organism evidence="1">
    <name type="scientific">marine sediment metagenome</name>
    <dbReference type="NCBI Taxonomy" id="412755"/>
    <lineage>
        <taxon>unclassified sequences</taxon>
        <taxon>metagenomes</taxon>
        <taxon>ecological metagenomes</taxon>
    </lineage>
</organism>
<evidence type="ECO:0000313" key="1">
    <source>
        <dbReference type="EMBL" id="GAI36136.1"/>
    </source>
</evidence>
<accession>X1P109</accession>